<accession>A0A150JD13</accession>
<dbReference type="InterPro" id="IPR041414">
    <property type="entry name" value="Raco-like_middle"/>
</dbReference>
<dbReference type="AlphaFoldDB" id="A0A150JL56"/>
<comment type="caution">
    <text evidence="4">The sequence shown here is derived from an EMBL/GenBank/DDBJ whole genome shotgun (WGS) entry which is preliminary data.</text>
</comment>
<dbReference type="Pfam" id="PF14574">
    <property type="entry name" value="RACo_C_ter"/>
    <property type="match status" value="1"/>
</dbReference>
<organism evidence="4">
    <name type="scientific">Candidatus Methanofastidiosum methylothiophilum</name>
    <dbReference type="NCBI Taxonomy" id="1705564"/>
    <lineage>
        <taxon>Archaea</taxon>
        <taxon>Methanobacteriati</taxon>
        <taxon>Methanobacteriota</taxon>
        <taxon>Stenosarchaea group</taxon>
        <taxon>Candidatus Methanofastidiosia</taxon>
        <taxon>Candidatus Methanofastidiosales</taxon>
        <taxon>Candidatus Methanofastidiosaceae</taxon>
        <taxon>Candidatus Methanofastidiosum</taxon>
    </lineage>
</organism>
<dbReference type="InterPro" id="IPR042259">
    <property type="entry name" value="Raco-like_middle_sf"/>
</dbReference>
<proteinExistence type="predicted"/>
<feature type="domain" description="RACo-like middle region" evidence="2">
    <location>
        <begin position="114"/>
        <end position="273"/>
    </location>
</feature>
<reference evidence="4 5" key="1">
    <citation type="journal article" date="2016" name="ISME J.">
        <title>Chasing the elusive Euryarchaeota class WSA2: genomes reveal a uniquely fastidious methyl-reducing methanogen.</title>
        <authorList>
            <person name="Nobu M.K."/>
            <person name="Narihiro T."/>
            <person name="Kuroda K."/>
            <person name="Mei R."/>
            <person name="Liu W.T."/>
        </authorList>
    </citation>
    <scope>NUCLEOTIDE SEQUENCE [LARGE SCALE GENOMIC DNA]</scope>
    <source>
        <strain evidence="3">ADurb1013_Bin02101</strain>
        <strain evidence="4">ADurb1213_Bin02801</strain>
    </source>
</reference>
<sequence>MRLSCLVKVIEDVIIEIPESSIQKRLRILQEGISRKIKIDPCLEIREVSIPRPSLGDENSYVDLIKNELKKSNLSIDYPALKDISNKVMDKSKHKFIIFKNEIIGLSNLEENVYGIAIDIGTTTVVTYLFNIETGKLIDIESILNPQIKYGEDLISRITYSINNGVNSVQNSIIEGINLMIDALCLRNNISYNSIYEMTAVGNTAMHHIFLNINPKSLSLSPFTPVVSSSVDIKSRELGVKINQSGNVHVLPIISGFVGADTIGVLLATELYKNNEVSLAIDIGTNGELVLGNKDRMVSCSCAAGPALEGGHLKFGMRASTGAIESVFIEDGSFKAFYKTINDGKPRGICGSGIIDIVSEMLKVGLLDPSGRIIDKDYERVRKNSSNGQKEYVVEWKEKTAMGKEIVITASDIREIQLAKGAIATGINILLEKLKMTANDIDNLYLAGAFGNYIDIKSAIRIGLIPNVPLDRIKSIGNAAGEGAKISLLSKGKRIEENEINKKIDYIELAAEKDFNEEFVKSLSFPCIDI</sequence>
<protein>
    <recommendedName>
        <fullName evidence="6">Ferredoxin</fullName>
    </recommendedName>
</protein>
<dbReference type="EMBL" id="LNJE01000006">
    <property type="protein sequence ID" value="KYC58003.1"/>
    <property type="molecule type" value="Genomic_DNA"/>
</dbReference>
<dbReference type="Gene3D" id="3.30.420.480">
    <property type="entry name" value="Domain of unknown function (DUF4445)"/>
    <property type="match status" value="1"/>
</dbReference>
<name>A0A150JL56_9EURY</name>
<evidence type="ECO:0000259" key="1">
    <source>
        <dbReference type="Pfam" id="PF14574"/>
    </source>
</evidence>
<dbReference type="EMBL" id="LNJB01000004">
    <property type="protein sequence ID" value="KYC55045.1"/>
    <property type="molecule type" value="Genomic_DNA"/>
</dbReference>
<dbReference type="Proteomes" id="UP000092420">
    <property type="component" value="Unassembled WGS sequence"/>
</dbReference>
<accession>A0A150JJB8</accession>
<evidence type="ECO:0008006" key="6">
    <source>
        <dbReference type="Google" id="ProtNLM"/>
    </source>
</evidence>
<feature type="domain" description="RACo C-terminal" evidence="1">
    <location>
        <begin position="276"/>
        <end position="527"/>
    </location>
</feature>
<accession>A0A150JL56</accession>
<dbReference type="InterPro" id="IPR052911">
    <property type="entry name" value="Corrinoid_activation_enz"/>
</dbReference>
<dbReference type="InterPro" id="IPR027980">
    <property type="entry name" value="RACo_C"/>
</dbReference>
<evidence type="ECO:0000313" key="5">
    <source>
        <dbReference type="Proteomes" id="UP000092420"/>
    </source>
</evidence>
<dbReference type="PANTHER" id="PTHR42895:SF2">
    <property type="entry name" value="IRON-SULFUR CLUSTER PROTEIN"/>
    <property type="match status" value="1"/>
</dbReference>
<dbReference type="PANTHER" id="PTHR42895">
    <property type="entry name" value="IRON-SULFUR CLUSTER-BINDING PROTEIN-RELATED"/>
    <property type="match status" value="1"/>
</dbReference>
<evidence type="ECO:0000259" key="2">
    <source>
        <dbReference type="Pfam" id="PF17651"/>
    </source>
</evidence>
<dbReference type="Pfam" id="PF17651">
    <property type="entry name" value="Raco_middle"/>
    <property type="match status" value="1"/>
</dbReference>
<evidence type="ECO:0000313" key="4">
    <source>
        <dbReference type="EMBL" id="KYC58003.1"/>
    </source>
</evidence>
<evidence type="ECO:0000313" key="3">
    <source>
        <dbReference type="EMBL" id="KYC55045.1"/>
    </source>
</evidence>
<gene>
    <name evidence="3" type="ORF">AN188_00481</name>
    <name evidence="4" type="ORF">APG09_00713</name>
</gene>